<protein>
    <submittedName>
        <fullName evidence="2">Uncharacterized protein</fullName>
    </submittedName>
</protein>
<gene>
    <name evidence="2" type="ORF">ACFSOX_22750</name>
</gene>
<sequence>MDEKQRLITRITGAERIRSRPDLEAPARREKTLALGRAEAHERHAGLARLATSLVAETLVELGSPQCGHPDVSSGRRTDLCVARHA</sequence>
<feature type="region of interest" description="Disordered" evidence="1">
    <location>
        <begin position="66"/>
        <end position="86"/>
    </location>
</feature>
<evidence type="ECO:0000313" key="2">
    <source>
        <dbReference type="EMBL" id="MFD2184984.1"/>
    </source>
</evidence>
<comment type="caution">
    <text evidence="2">The sequence shown here is derived from an EMBL/GenBank/DDBJ whole genome shotgun (WGS) entry which is preliminary data.</text>
</comment>
<accession>A0ABW5AT01</accession>
<keyword evidence="3" id="KW-1185">Reference proteome</keyword>
<dbReference type="RefSeq" id="WP_378480125.1">
    <property type="nucleotide sequence ID" value="NZ_JBHUIW010000043.1"/>
</dbReference>
<name>A0ABW5AT01_9BRAD</name>
<dbReference type="Proteomes" id="UP001597314">
    <property type="component" value="Unassembled WGS sequence"/>
</dbReference>
<evidence type="ECO:0000313" key="3">
    <source>
        <dbReference type="Proteomes" id="UP001597314"/>
    </source>
</evidence>
<reference evidence="3" key="1">
    <citation type="journal article" date="2019" name="Int. J. Syst. Evol. Microbiol.">
        <title>The Global Catalogue of Microorganisms (GCM) 10K type strain sequencing project: providing services to taxonomists for standard genome sequencing and annotation.</title>
        <authorList>
            <consortium name="The Broad Institute Genomics Platform"/>
            <consortium name="The Broad Institute Genome Sequencing Center for Infectious Disease"/>
            <person name="Wu L."/>
            <person name="Ma J."/>
        </authorList>
    </citation>
    <scope>NUCLEOTIDE SEQUENCE [LARGE SCALE GENOMIC DNA]</scope>
    <source>
        <strain evidence="3">CGMCC 1.6774</strain>
    </source>
</reference>
<evidence type="ECO:0000256" key="1">
    <source>
        <dbReference type="SAM" id="MobiDB-lite"/>
    </source>
</evidence>
<organism evidence="2 3">
    <name type="scientific">Rhodoplanes azumiensis</name>
    <dbReference type="NCBI Taxonomy" id="1897628"/>
    <lineage>
        <taxon>Bacteria</taxon>
        <taxon>Pseudomonadati</taxon>
        <taxon>Pseudomonadota</taxon>
        <taxon>Alphaproteobacteria</taxon>
        <taxon>Hyphomicrobiales</taxon>
        <taxon>Nitrobacteraceae</taxon>
        <taxon>Rhodoplanes</taxon>
    </lineage>
</organism>
<proteinExistence type="predicted"/>
<dbReference type="EMBL" id="JBHUIW010000043">
    <property type="protein sequence ID" value="MFD2184984.1"/>
    <property type="molecule type" value="Genomic_DNA"/>
</dbReference>